<proteinExistence type="predicted"/>
<keyword evidence="1" id="KW-0472">Membrane</keyword>
<evidence type="ECO:0000313" key="3">
    <source>
        <dbReference type="EMBL" id="SOE02580.1"/>
    </source>
</evidence>
<keyword evidence="1" id="KW-0812">Transmembrane</keyword>
<organism evidence="3 4">
    <name type="scientific">Blastococcus haudaquaticus</name>
    <dbReference type="NCBI Taxonomy" id="1938745"/>
    <lineage>
        <taxon>Bacteria</taxon>
        <taxon>Bacillati</taxon>
        <taxon>Actinomycetota</taxon>
        <taxon>Actinomycetes</taxon>
        <taxon>Geodermatophilales</taxon>
        <taxon>Geodermatophilaceae</taxon>
        <taxon>Blastococcus</taxon>
    </lineage>
</organism>
<feature type="transmembrane region" description="Helical" evidence="1">
    <location>
        <begin position="108"/>
        <end position="126"/>
    </location>
</feature>
<dbReference type="OrthoDB" id="4833326at2"/>
<dbReference type="InterPro" id="IPR006976">
    <property type="entry name" value="VanZ-like"/>
</dbReference>
<feature type="transmembrane region" description="Helical" evidence="1">
    <location>
        <begin position="39"/>
        <end position="58"/>
    </location>
</feature>
<evidence type="ECO:0000259" key="2">
    <source>
        <dbReference type="Pfam" id="PF04892"/>
    </source>
</evidence>
<dbReference type="Proteomes" id="UP000219482">
    <property type="component" value="Unassembled WGS sequence"/>
</dbReference>
<reference evidence="4" key="1">
    <citation type="submission" date="2017-09" db="EMBL/GenBank/DDBJ databases">
        <authorList>
            <person name="Varghese N."/>
            <person name="Submissions S."/>
        </authorList>
    </citation>
    <scope>NUCLEOTIDE SEQUENCE [LARGE SCALE GENOMIC DNA]</scope>
    <source>
        <strain evidence="4">DSM 44270</strain>
    </source>
</reference>
<feature type="transmembrane region" description="Helical" evidence="1">
    <location>
        <begin position="84"/>
        <end position="101"/>
    </location>
</feature>
<feature type="transmembrane region" description="Helical" evidence="1">
    <location>
        <begin position="138"/>
        <end position="159"/>
    </location>
</feature>
<protein>
    <submittedName>
        <fullName evidence="3">VanZ like family protein</fullName>
    </submittedName>
</protein>
<accession>A0A286H454</accession>
<name>A0A286H454_9ACTN</name>
<dbReference type="RefSeq" id="WP_097185319.1">
    <property type="nucleotide sequence ID" value="NZ_OCNK01000004.1"/>
</dbReference>
<feature type="domain" description="VanZ-like" evidence="2">
    <location>
        <begin position="81"/>
        <end position="153"/>
    </location>
</feature>
<dbReference type="Pfam" id="PF04892">
    <property type="entry name" value="VanZ"/>
    <property type="match status" value="1"/>
</dbReference>
<gene>
    <name evidence="3" type="ORF">SAMN06272739_3641</name>
</gene>
<dbReference type="AlphaFoldDB" id="A0A286H454"/>
<feature type="transmembrane region" description="Helical" evidence="1">
    <location>
        <begin position="12"/>
        <end position="32"/>
    </location>
</feature>
<dbReference type="EMBL" id="OCNK01000004">
    <property type="protein sequence ID" value="SOE02580.1"/>
    <property type="molecule type" value="Genomic_DNA"/>
</dbReference>
<keyword evidence="4" id="KW-1185">Reference proteome</keyword>
<keyword evidence="1" id="KW-1133">Transmembrane helix</keyword>
<evidence type="ECO:0000256" key="1">
    <source>
        <dbReference type="SAM" id="Phobius"/>
    </source>
</evidence>
<evidence type="ECO:0000313" key="4">
    <source>
        <dbReference type="Proteomes" id="UP000219482"/>
    </source>
</evidence>
<sequence length="167" mass="17060">MITDFLLEHSALVPGALAGIALICVGVGSLLVRDERGRGLLTALSALSGLVALVLTLAPSGRGASDRIGCTVQFALPSMTTVELLANVALFVPPVLFATLASRRPLTVLAIGSAVSAGIEVLQALLPVVGRACDTNDWFMNSIGVVGGVVLAVGMLAVVDRTTARRT</sequence>